<organism evidence="4 5">
    <name type="scientific">Pelagibaculum spongiae</name>
    <dbReference type="NCBI Taxonomy" id="2080658"/>
    <lineage>
        <taxon>Bacteria</taxon>
        <taxon>Pseudomonadati</taxon>
        <taxon>Pseudomonadota</taxon>
        <taxon>Gammaproteobacteria</taxon>
        <taxon>Oceanospirillales</taxon>
        <taxon>Pelagibaculum</taxon>
    </lineage>
</organism>
<dbReference type="Pfam" id="PF13772">
    <property type="entry name" value="AIG2_2"/>
    <property type="match status" value="1"/>
</dbReference>
<dbReference type="PANTHER" id="PTHR12935">
    <property type="entry name" value="GAMMA-GLUTAMYLCYCLOTRANSFERASE"/>
    <property type="match status" value="1"/>
</dbReference>
<comment type="caution">
    <text evidence="4">The sequence shown here is derived from an EMBL/GenBank/DDBJ whole genome shotgun (WGS) entry which is preliminary data.</text>
</comment>
<feature type="active site" description="Proton acceptor" evidence="2">
    <location>
        <position position="78"/>
    </location>
</feature>
<gene>
    <name evidence="4" type="ORF">DC094_14950</name>
</gene>
<dbReference type="GO" id="GO:0003839">
    <property type="term" value="F:gamma-glutamylcyclotransferase activity"/>
    <property type="evidence" value="ECO:0007669"/>
    <property type="project" value="InterPro"/>
</dbReference>
<dbReference type="InterPro" id="IPR036568">
    <property type="entry name" value="GGCT-like_sf"/>
</dbReference>
<evidence type="ECO:0000256" key="1">
    <source>
        <dbReference type="ARBA" id="ARBA00023239"/>
    </source>
</evidence>
<evidence type="ECO:0000256" key="3">
    <source>
        <dbReference type="PIRSR" id="PIRSR617939-2"/>
    </source>
</evidence>
<keyword evidence="1" id="KW-0456">Lyase</keyword>
<accession>A0A2V1H028</accession>
<keyword evidence="4" id="KW-0808">Transferase</keyword>
<dbReference type="Gene3D" id="3.10.490.10">
    <property type="entry name" value="Gamma-glutamyl cyclotransferase-like"/>
    <property type="match status" value="1"/>
</dbReference>
<dbReference type="PANTHER" id="PTHR12935:SF0">
    <property type="entry name" value="GAMMA-GLUTAMYLCYCLOTRANSFERASE"/>
    <property type="match status" value="1"/>
</dbReference>
<dbReference type="AlphaFoldDB" id="A0A2V1H028"/>
<keyword evidence="5" id="KW-1185">Reference proteome</keyword>
<protein>
    <submittedName>
        <fullName evidence="4">Gamma-glutamylcyclotransferase</fullName>
    </submittedName>
</protein>
<dbReference type="SUPFAM" id="SSF110857">
    <property type="entry name" value="Gamma-glutamyl cyclotransferase-like"/>
    <property type="match status" value="1"/>
</dbReference>
<feature type="binding site" evidence="3">
    <location>
        <position position="119"/>
    </location>
    <ligand>
        <name>substrate</name>
    </ligand>
</feature>
<dbReference type="OrthoDB" id="5401862at2"/>
<sequence>MKYFAYGSNMSQLRIRQRISAEQICSGKLIGYQLRFHKSGDDGSAKCDAFYTGKSDDIVFGVLYEIDNEAKKKLDKIEGLGAGYQQKQLYILDLQDDVHLAIGYVATSIVYSLKPYDWYLQHVLVGARQALLPAGYLEKLQNIDAVEDKNIERSHQEKSLYY</sequence>
<dbReference type="InterPro" id="IPR013024">
    <property type="entry name" value="GGCT-like"/>
</dbReference>
<reference evidence="4 5" key="1">
    <citation type="submission" date="2018-04" db="EMBL/GenBank/DDBJ databases">
        <title>Thalassorhabdus spongiae gen. nov., sp. nov., isolated from a marine sponge in South-West Iceland.</title>
        <authorList>
            <person name="Knobloch S."/>
            <person name="Daussin A."/>
            <person name="Johannsson R."/>
            <person name="Marteinsson V.T."/>
        </authorList>
    </citation>
    <scope>NUCLEOTIDE SEQUENCE [LARGE SCALE GENOMIC DNA]</scope>
    <source>
        <strain evidence="4 5">Hp12</strain>
    </source>
</reference>
<dbReference type="InterPro" id="IPR017939">
    <property type="entry name" value="G-Glutamylcylcotransferase"/>
</dbReference>
<dbReference type="EMBL" id="QDDL01000006">
    <property type="protein sequence ID" value="PVZ67729.1"/>
    <property type="molecule type" value="Genomic_DNA"/>
</dbReference>
<dbReference type="Proteomes" id="UP000244906">
    <property type="component" value="Unassembled WGS sequence"/>
</dbReference>
<feature type="binding site" evidence="3">
    <location>
        <begin position="3"/>
        <end position="8"/>
    </location>
    <ligand>
        <name>substrate</name>
    </ligand>
</feature>
<proteinExistence type="predicted"/>
<evidence type="ECO:0000313" key="4">
    <source>
        <dbReference type="EMBL" id="PVZ67729.1"/>
    </source>
</evidence>
<dbReference type="RefSeq" id="WP_116687925.1">
    <property type="nucleotide sequence ID" value="NZ_CAWNYD010000006.1"/>
</dbReference>
<name>A0A2V1H028_9GAMM</name>
<dbReference type="GO" id="GO:0016740">
    <property type="term" value="F:transferase activity"/>
    <property type="evidence" value="ECO:0007669"/>
    <property type="project" value="UniProtKB-KW"/>
</dbReference>
<evidence type="ECO:0000256" key="2">
    <source>
        <dbReference type="PIRSR" id="PIRSR617939-1"/>
    </source>
</evidence>
<dbReference type="CDD" id="cd06661">
    <property type="entry name" value="GGCT_like"/>
    <property type="match status" value="1"/>
</dbReference>
<evidence type="ECO:0000313" key="5">
    <source>
        <dbReference type="Proteomes" id="UP000244906"/>
    </source>
</evidence>